<dbReference type="VEuPathDB" id="FungiDB:AMAG_01026"/>
<reference evidence="4" key="2">
    <citation type="submission" date="2009-11" db="EMBL/GenBank/DDBJ databases">
        <title>The Genome Sequence of Allomyces macrogynus strain ATCC 38327.</title>
        <authorList>
            <consortium name="The Broad Institute Genome Sequencing Platform"/>
            <person name="Russ C."/>
            <person name="Cuomo C."/>
            <person name="Shea T."/>
            <person name="Young S.K."/>
            <person name="Zeng Q."/>
            <person name="Koehrsen M."/>
            <person name="Haas B."/>
            <person name="Borodovsky M."/>
            <person name="Guigo R."/>
            <person name="Alvarado L."/>
            <person name="Berlin A."/>
            <person name="Borenstein D."/>
            <person name="Chen Z."/>
            <person name="Engels R."/>
            <person name="Freedman E."/>
            <person name="Gellesch M."/>
            <person name="Goldberg J."/>
            <person name="Griggs A."/>
            <person name="Gujja S."/>
            <person name="Heiman D."/>
            <person name="Hepburn T."/>
            <person name="Howarth C."/>
            <person name="Jen D."/>
            <person name="Larson L."/>
            <person name="Lewis B."/>
            <person name="Mehta T."/>
            <person name="Park D."/>
            <person name="Pearson M."/>
            <person name="Roberts A."/>
            <person name="Saif S."/>
            <person name="Shenoy N."/>
            <person name="Sisk P."/>
            <person name="Stolte C."/>
            <person name="Sykes S."/>
            <person name="Walk T."/>
            <person name="White J."/>
            <person name="Yandava C."/>
            <person name="Burger G."/>
            <person name="Gray M.W."/>
            <person name="Holland P.W.H."/>
            <person name="King N."/>
            <person name="Lang F.B.F."/>
            <person name="Roger A.J."/>
            <person name="Ruiz-Trillo I."/>
            <person name="Lander E."/>
            <person name="Nusbaum C."/>
        </authorList>
    </citation>
    <scope>NUCLEOTIDE SEQUENCE [LARGE SCALE GENOMIC DNA]</scope>
    <source>
        <strain evidence="4">ATCC 38327</strain>
    </source>
</reference>
<dbReference type="PROSITE" id="PS51840">
    <property type="entry name" value="C2_NT"/>
    <property type="match status" value="1"/>
</dbReference>
<dbReference type="Pfam" id="PF10358">
    <property type="entry name" value="NT-C2"/>
    <property type="match status" value="1"/>
</dbReference>
<evidence type="ECO:0000313" key="3">
    <source>
        <dbReference type="EMBL" id="KNE55092.1"/>
    </source>
</evidence>
<dbReference type="PANTHER" id="PTHR21456:SF1">
    <property type="entry name" value="C2 NT-TYPE DOMAIN-CONTAINING PROTEIN"/>
    <property type="match status" value="1"/>
</dbReference>
<gene>
    <name evidence="3" type="ORF">AMAG_01026</name>
</gene>
<feature type="compositionally biased region" description="Low complexity" evidence="1">
    <location>
        <begin position="88"/>
        <end position="102"/>
    </location>
</feature>
<accession>A0A0L0RXI9</accession>
<dbReference type="InterPro" id="IPR019448">
    <property type="entry name" value="NT-C2"/>
</dbReference>
<dbReference type="InterPro" id="IPR039931">
    <property type="entry name" value="EEIG1/2-like"/>
</dbReference>
<feature type="region of interest" description="Disordered" evidence="1">
    <location>
        <begin position="275"/>
        <end position="300"/>
    </location>
</feature>
<feature type="compositionally biased region" description="Low complexity" evidence="1">
    <location>
        <begin position="287"/>
        <end position="298"/>
    </location>
</feature>
<dbReference type="STRING" id="578462.A0A0L0RXI9"/>
<feature type="region of interest" description="Disordered" evidence="1">
    <location>
        <begin position="65"/>
        <end position="105"/>
    </location>
</feature>
<sequence length="380" mass="40239">MKIPLFTSKSRQLTFAATVTIHSLDQVPMLSGTFYAKLKLSRTNTSWPAANAAKTSASSTALDSLAPVPLGSTPPHSGGHGGFHYAGQSNTGTTPTTSSQRTQLREHSVRWDWTCAFDVHMVKDDDGMLEPMPMTVVVKQFKAEENATERVGVVKLDLAPFAGARSTTRRFLLQESKINSTVKVTIAMNLIKGDPMFKVPDLSPDLQIDLSRIAKGMMTSTSGVPNAAANITDAYSLRENDATSVYRLRATSISEAAVAGVSNAKSTARSIMTLDQFDDPTTGSSSATTPLNAAPLPASGTLDRPVPVPIVVPLVPNADPRSPADVVAALFAQVVLAQKQQAPFHAKAHSDDTASGRSRGLSRFALAAVGARSEELLVGP</sequence>
<dbReference type="EMBL" id="GG745328">
    <property type="protein sequence ID" value="KNE55092.1"/>
    <property type="molecule type" value="Genomic_DNA"/>
</dbReference>
<keyword evidence="4" id="KW-1185">Reference proteome</keyword>
<dbReference type="PANTHER" id="PTHR21456">
    <property type="entry name" value="FAMILY WITH SEQUENCE SIMILARITY 102"/>
    <property type="match status" value="1"/>
</dbReference>
<evidence type="ECO:0000256" key="1">
    <source>
        <dbReference type="SAM" id="MobiDB-lite"/>
    </source>
</evidence>
<protein>
    <recommendedName>
        <fullName evidence="2">C2 NT-type domain-containing protein</fullName>
    </recommendedName>
</protein>
<evidence type="ECO:0000313" key="4">
    <source>
        <dbReference type="Proteomes" id="UP000054350"/>
    </source>
</evidence>
<proteinExistence type="predicted"/>
<dbReference type="Proteomes" id="UP000054350">
    <property type="component" value="Unassembled WGS sequence"/>
</dbReference>
<reference evidence="3 4" key="1">
    <citation type="submission" date="2009-11" db="EMBL/GenBank/DDBJ databases">
        <title>Annotation of Allomyces macrogynus ATCC 38327.</title>
        <authorList>
            <consortium name="The Broad Institute Genome Sequencing Platform"/>
            <person name="Russ C."/>
            <person name="Cuomo C."/>
            <person name="Burger G."/>
            <person name="Gray M.W."/>
            <person name="Holland P.W.H."/>
            <person name="King N."/>
            <person name="Lang F.B.F."/>
            <person name="Roger A.J."/>
            <person name="Ruiz-Trillo I."/>
            <person name="Young S.K."/>
            <person name="Zeng Q."/>
            <person name="Gargeya S."/>
            <person name="Fitzgerald M."/>
            <person name="Haas B."/>
            <person name="Abouelleil A."/>
            <person name="Alvarado L."/>
            <person name="Arachchi H.M."/>
            <person name="Berlin A."/>
            <person name="Chapman S.B."/>
            <person name="Gearin G."/>
            <person name="Goldberg J."/>
            <person name="Griggs A."/>
            <person name="Gujja S."/>
            <person name="Hansen M."/>
            <person name="Heiman D."/>
            <person name="Howarth C."/>
            <person name="Larimer J."/>
            <person name="Lui A."/>
            <person name="MacDonald P.J.P."/>
            <person name="McCowen C."/>
            <person name="Montmayeur A."/>
            <person name="Murphy C."/>
            <person name="Neiman D."/>
            <person name="Pearson M."/>
            <person name="Priest M."/>
            <person name="Roberts A."/>
            <person name="Saif S."/>
            <person name="Shea T."/>
            <person name="Sisk P."/>
            <person name="Stolte C."/>
            <person name="Sykes S."/>
            <person name="Wortman J."/>
            <person name="Nusbaum C."/>
            <person name="Birren B."/>
        </authorList>
    </citation>
    <scope>NUCLEOTIDE SEQUENCE [LARGE SCALE GENOMIC DNA]</scope>
    <source>
        <strain evidence="3 4">ATCC 38327</strain>
    </source>
</reference>
<dbReference type="OrthoDB" id="3365224at2759"/>
<name>A0A0L0RXI9_ALLM3</name>
<feature type="domain" description="C2 NT-type" evidence="2">
    <location>
        <begin position="5"/>
        <end position="190"/>
    </location>
</feature>
<evidence type="ECO:0000259" key="2">
    <source>
        <dbReference type="PROSITE" id="PS51840"/>
    </source>
</evidence>
<organism evidence="3 4">
    <name type="scientific">Allomyces macrogynus (strain ATCC 38327)</name>
    <name type="common">Allomyces javanicus var. macrogynus</name>
    <dbReference type="NCBI Taxonomy" id="578462"/>
    <lineage>
        <taxon>Eukaryota</taxon>
        <taxon>Fungi</taxon>
        <taxon>Fungi incertae sedis</taxon>
        <taxon>Blastocladiomycota</taxon>
        <taxon>Blastocladiomycetes</taxon>
        <taxon>Blastocladiales</taxon>
        <taxon>Blastocladiaceae</taxon>
        <taxon>Allomyces</taxon>
    </lineage>
</organism>
<dbReference type="AlphaFoldDB" id="A0A0L0RXI9"/>
<feature type="compositionally biased region" description="Low complexity" evidence="1">
    <location>
        <begin position="65"/>
        <end position="77"/>
    </location>
</feature>